<dbReference type="PIRSF" id="PIRSF003128">
    <property type="entry name" value="RecN"/>
    <property type="match status" value="1"/>
</dbReference>
<gene>
    <name evidence="12" type="primary">recN</name>
    <name evidence="13" type="ORF">EDD74_10323</name>
    <name evidence="12" type="ORF">FAEUMB_25560</name>
</gene>
<evidence type="ECO:0000256" key="3">
    <source>
        <dbReference type="ARBA" id="ARBA00021315"/>
    </source>
</evidence>
<dbReference type="GO" id="GO:0006310">
    <property type="term" value="P:DNA recombination"/>
    <property type="evidence" value="ECO:0007669"/>
    <property type="project" value="InterPro"/>
</dbReference>
<evidence type="ECO:0000313" key="12">
    <source>
        <dbReference type="EMBL" id="GBU06015.1"/>
    </source>
</evidence>
<dbReference type="EMBL" id="SLZV01000003">
    <property type="protein sequence ID" value="TCS69573.1"/>
    <property type="molecule type" value="Genomic_DNA"/>
</dbReference>
<dbReference type="GO" id="GO:0006281">
    <property type="term" value="P:DNA repair"/>
    <property type="evidence" value="ECO:0007669"/>
    <property type="project" value="UniProtKB-KW"/>
</dbReference>
<evidence type="ECO:0000256" key="5">
    <source>
        <dbReference type="ARBA" id="ARBA00022763"/>
    </source>
</evidence>
<dbReference type="AlphaFoldDB" id="A0A4R3JU10"/>
<evidence type="ECO:0000313" key="15">
    <source>
        <dbReference type="Proteomes" id="UP000702954"/>
    </source>
</evidence>
<reference evidence="12 15" key="1">
    <citation type="journal article" date="2018" name="Int. J. Syst. Evol. Microbiol.">
        <title>Draft Genome Sequence of Faecalimonas umbilicata JCM 30896T, an Acetate-Producing Bacterium Isolated from Human Feces.</title>
        <authorList>
            <person name="Sakamoto M."/>
            <person name="Ikeyama N."/>
            <person name="Yuki M."/>
            <person name="Ohkuma M."/>
        </authorList>
    </citation>
    <scope>NUCLEOTIDE SEQUENCE [LARGE SCALE GENOMIC DNA]</scope>
    <source>
        <strain evidence="12 15">EGH7</strain>
    </source>
</reference>
<reference evidence="13 14" key="2">
    <citation type="submission" date="2019-03" db="EMBL/GenBank/DDBJ databases">
        <title>Genomic Encyclopedia of Type Strains, Phase IV (KMG-IV): sequencing the most valuable type-strain genomes for metagenomic binning, comparative biology and taxonomic classification.</title>
        <authorList>
            <person name="Goeker M."/>
        </authorList>
    </citation>
    <scope>NUCLEOTIDE SEQUENCE [LARGE SCALE GENOMIC DNA]</scope>
    <source>
        <strain evidence="13 14">DSM 103426</strain>
    </source>
</reference>
<dbReference type="GO" id="GO:0005524">
    <property type="term" value="F:ATP binding"/>
    <property type="evidence" value="ECO:0007669"/>
    <property type="project" value="UniProtKB-KW"/>
</dbReference>
<name>A0A4R3JU10_9FIRM</name>
<dbReference type="PANTHER" id="PTHR11059">
    <property type="entry name" value="DNA REPAIR PROTEIN RECN"/>
    <property type="match status" value="1"/>
</dbReference>
<accession>A0A4R3JU10</accession>
<feature type="coiled-coil region" evidence="10">
    <location>
        <begin position="330"/>
        <end position="371"/>
    </location>
</feature>
<comment type="function">
    <text evidence="1 9">May be involved in recombinational repair of damaged DNA.</text>
</comment>
<protein>
    <recommendedName>
        <fullName evidence="3 9">DNA repair protein RecN</fullName>
    </recommendedName>
    <alternativeName>
        <fullName evidence="8 9">Recombination protein N</fullName>
    </alternativeName>
</protein>
<evidence type="ECO:0000256" key="7">
    <source>
        <dbReference type="ARBA" id="ARBA00023204"/>
    </source>
</evidence>
<evidence type="ECO:0000256" key="2">
    <source>
        <dbReference type="ARBA" id="ARBA00009441"/>
    </source>
</evidence>
<evidence type="ECO:0000256" key="4">
    <source>
        <dbReference type="ARBA" id="ARBA00022741"/>
    </source>
</evidence>
<dbReference type="NCBIfam" id="TIGR00634">
    <property type="entry name" value="recN"/>
    <property type="match status" value="1"/>
</dbReference>
<organism evidence="13 14">
    <name type="scientific">Faecalimonas umbilicata</name>
    <dbReference type="NCBI Taxonomy" id="1912855"/>
    <lineage>
        <taxon>Bacteria</taxon>
        <taxon>Bacillati</taxon>
        <taxon>Bacillota</taxon>
        <taxon>Clostridia</taxon>
        <taxon>Lachnospirales</taxon>
        <taxon>Lachnospiraceae</taxon>
        <taxon>Faecalimonas</taxon>
    </lineage>
</organism>
<evidence type="ECO:0000313" key="14">
    <source>
        <dbReference type="Proteomes" id="UP000294613"/>
    </source>
</evidence>
<evidence type="ECO:0000259" key="11">
    <source>
        <dbReference type="Pfam" id="PF02463"/>
    </source>
</evidence>
<dbReference type="Pfam" id="PF02463">
    <property type="entry name" value="SMC_N"/>
    <property type="match status" value="1"/>
</dbReference>
<dbReference type="GO" id="GO:0009432">
    <property type="term" value="P:SOS response"/>
    <property type="evidence" value="ECO:0007669"/>
    <property type="project" value="TreeGrafter"/>
</dbReference>
<evidence type="ECO:0000313" key="13">
    <source>
        <dbReference type="EMBL" id="TCS69573.1"/>
    </source>
</evidence>
<feature type="coiled-coil region" evidence="10">
    <location>
        <begin position="264"/>
        <end position="291"/>
    </location>
</feature>
<evidence type="ECO:0000256" key="10">
    <source>
        <dbReference type="SAM" id="Coils"/>
    </source>
</evidence>
<keyword evidence="10" id="KW-0175">Coiled coil</keyword>
<dbReference type="PANTHER" id="PTHR11059:SF0">
    <property type="entry name" value="DNA REPAIR PROTEIN RECN"/>
    <property type="match status" value="1"/>
</dbReference>
<keyword evidence="15" id="KW-1185">Reference proteome</keyword>
<dbReference type="EMBL" id="BHEO01000008">
    <property type="protein sequence ID" value="GBU06015.1"/>
    <property type="molecule type" value="Genomic_DNA"/>
</dbReference>
<dbReference type="CDD" id="cd03241">
    <property type="entry name" value="ABC_RecN"/>
    <property type="match status" value="2"/>
</dbReference>
<dbReference type="Proteomes" id="UP000294613">
    <property type="component" value="Unassembled WGS sequence"/>
</dbReference>
<feature type="domain" description="RecF/RecN/SMC N-terminal" evidence="11">
    <location>
        <begin position="2"/>
        <end position="508"/>
    </location>
</feature>
<comment type="caution">
    <text evidence="13">The sequence shown here is derived from an EMBL/GenBank/DDBJ whole genome shotgun (WGS) entry which is preliminary data.</text>
</comment>
<comment type="similarity">
    <text evidence="2 9">Belongs to the RecN family.</text>
</comment>
<dbReference type="SUPFAM" id="SSF52540">
    <property type="entry name" value="P-loop containing nucleoside triphosphate hydrolases"/>
    <property type="match status" value="1"/>
</dbReference>
<keyword evidence="7 9" id="KW-0234">DNA repair</keyword>
<evidence type="ECO:0000256" key="6">
    <source>
        <dbReference type="ARBA" id="ARBA00022840"/>
    </source>
</evidence>
<keyword evidence="5 9" id="KW-0227">DNA damage</keyword>
<dbReference type="InterPro" id="IPR004604">
    <property type="entry name" value="DNA_recomb/repair_RecN"/>
</dbReference>
<dbReference type="InterPro" id="IPR003395">
    <property type="entry name" value="RecF/RecN/SMC_N"/>
</dbReference>
<keyword evidence="6" id="KW-0067">ATP-binding</keyword>
<sequence length="562" mass="63383">MLQNLHVKNLALIDEIEVEFKKGFNILTGETGAGKSIILGSIGLALGGKYSAEMLRKGAAYGLVELVFTVEHPSQEAQLRALDIYPEEGQLILSRKLMDGRSVSKINGETVTTRILKDVATILIDIHGQHEHQTLIHRKNHLAFLDLFAREEIGDLKDKVKEAWNSCKANEKELALAIKDEDSRRREEDFLSFELEEITKAELKPGEDDLLEEQYKRMLTGRRMAEHMEEAYAYTSDNGGGNAADCISRAVRIFQEISGCDPLAESLYEQLSEIENLLNDFNHELSAARNSVEFSPEEFQEVEIRLNEINRLKSKYGNSVEEIEKYAGQVEEKLEKLHDYENYIASLQKKYEESCRKLEVLAEELSEIRQKQAQIFVERIRLGLKDLNFLDVQFEMKFTRLLECREDGIDEPEFLVSMNPGEPLRPLGMVASGGELSRIMLVIKTVLAYREEIATLIFDEIDTGISGITAGKVAEKMGMLAKEYQVICITHLAQIAAMADAHYVIEKTVQDGVTKTAINELTEEESVAELSRLLGGSAVTESIRQSAVELKKMAELSKRKSE</sequence>
<keyword evidence="4" id="KW-0547">Nucleotide-binding</keyword>
<evidence type="ECO:0000256" key="8">
    <source>
        <dbReference type="ARBA" id="ARBA00033408"/>
    </source>
</evidence>
<dbReference type="Proteomes" id="UP000702954">
    <property type="component" value="Unassembled WGS sequence"/>
</dbReference>
<dbReference type="GO" id="GO:0043590">
    <property type="term" value="C:bacterial nucleoid"/>
    <property type="evidence" value="ECO:0007669"/>
    <property type="project" value="TreeGrafter"/>
</dbReference>
<evidence type="ECO:0000256" key="1">
    <source>
        <dbReference type="ARBA" id="ARBA00003618"/>
    </source>
</evidence>
<dbReference type="RefSeq" id="WP_008975798.1">
    <property type="nucleotide sequence ID" value="NZ_BHEO01000008.1"/>
</dbReference>
<evidence type="ECO:0000256" key="9">
    <source>
        <dbReference type="PIRNR" id="PIRNR003128"/>
    </source>
</evidence>
<proteinExistence type="inferred from homology"/>
<dbReference type="InterPro" id="IPR027417">
    <property type="entry name" value="P-loop_NTPase"/>
</dbReference>
<dbReference type="Gene3D" id="3.40.50.300">
    <property type="entry name" value="P-loop containing nucleotide triphosphate hydrolases"/>
    <property type="match status" value="2"/>
</dbReference>